<dbReference type="RefSeq" id="WP_010738588.1">
    <property type="nucleotide sequence ID" value="NZ_CABEEP010000003.1"/>
</dbReference>
<name>A0A7Z9DKR6_ENTHR</name>
<sequence>MELTFLGEEIGVSEYLYRYEEMVLYVLREASFADLNSEYSQALLKAELRKAEIDWYEFYQLNRRGPDYSYLQEQITKFGVNRLSLFDRRDEELTVDNFVHFHIESLKSEKLLSALVFLEQDLSFIEGYERKKATEYFEERDQYLKGYESDRISINKTMQQLGYRYLRDHFLIDPLIDSYRKSQIKS</sequence>
<gene>
    <name evidence="1" type="ORF">NCTC12204_02789</name>
    <name evidence="2" type="ORF">NCTC12204_02827</name>
</gene>
<dbReference type="Proteomes" id="UP000352698">
    <property type="component" value="Unassembled WGS sequence"/>
</dbReference>
<reference evidence="1 3" key="1">
    <citation type="submission" date="2019-05" db="EMBL/GenBank/DDBJ databases">
        <authorList>
            <consortium name="Pathogen Informatics"/>
        </authorList>
    </citation>
    <scope>NUCLEOTIDE SEQUENCE [LARGE SCALE GENOMIC DNA]</scope>
    <source>
        <strain evidence="1 3">NCTC12204</strain>
    </source>
</reference>
<organism evidence="1 3">
    <name type="scientific">Enterococcus hirae</name>
    <dbReference type="NCBI Taxonomy" id="1354"/>
    <lineage>
        <taxon>Bacteria</taxon>
        <taxon>Bacillati</taxon>
        <taxon>Bacillota</taxon>
        <taxon>Bacilli</taxon>
        <taxon>Lactobacillales</taxon>
        <taxon>Enterococcaceae</taxon>
        <taxon>Enterococcus</taxon>
    </lineage>
</organism>
<protein>
    <submittedName>
        <fullName evidence="1">Uncharacterized protein</fullName>
    </submittedName>
</protein>
<proteinExistence type="predicted"/>
<evidence type="ECO:0000313" key="1">
    <source>
        <dbReference type="EMBL" id="VTQ74093.1"/>
    </source>
</evidence>
<dbReference type="EMBL" id="CABEEP010000003">
    <property type="protein sequence ID" value="VTQ74363.1"/>
    <property type="molecule type" value="Genomic_DNA"/>
</dbReference>
<dbReference type="EMBL" id="CABEEP010000003">
    <property type="protein sequence ID" value="VTQ74093.1"/>
    <property type="molecule type" value="Genomic_DNA"/>
</dbReference>
<comment type="caution">
    <text evidence="1">The sequence shown here is derived from an EMBL/GenBank/DDBJ whole genome shotgun (WGS) entry which is preliminary data.</text>
</comment>
<accession>A0A7Z9DKR6</accession>
<evidence type="ECO:0000313" key="2">
    <source>
        <dbReference type="EMBL" id="VTQ74363.1"/>
    </source>
</evidence>
<evidence type="ECO:0000313" key="3">
    <source>
        <dbReference type="Proteomes" id="UP000352698"/>
    </source>
</evidence>
<dbReference type="AlphaFoldDB" id="A0A7Z9DKR6"/>